<evidence type="ECO:0000313" key="2">
    <source>
        <dbReference type="EMBL" id="SET84028.1"/>
    </source>
</evidence>
<dbReference type="RefSeq" id="WP_100042403.1">
    <property type="nucleotide sequence ID" value="NZ_LT630003.1"/>
</dbReference>
<dbReference type="EMBL" id="LT630003">
    <property type="protein sequence ID" value="SET84028.1"/>
    <property type="molecule type" value="Genomic_DNA"/>
</dbReference>
<dbReference type="InterPro" id="IPR000182">
    <property type="entry name" value="GNAT_dom"/>
</dbReference>
<dbReference type="SUPFAM" id="SSF55729">
    <property type="entry name" value="Acyl-CoA N-acyltransferases (Nat)"/>
    <property type="match status" value="1"/>
</dbReference>
<proteinExistence type="predicted"/>
<name>A0ABY1C9N7_9FIRM</name>
<dbReference type="Gene3D" id="3.40.630.30">
    <property type="match status" value="1"/>
</dbReference>
<dbReference type="InterPro" id="IPR016181">
    <property type="entry name" value="Acyl_CoA_acyltransferase"/>
</dbReference>
<keyword evidence="3" id="KW-1185">Reference proteome</keyword>
<gene>
    <name evidence="2" type="ORF">SAMN02745906_2325</name>
</gene>
<evidence type="ECO:0000259" key="1">
    <source>
        <dbReference type="PROSITE" id="PS51186"/>
    </source>
</evidence>
<evidence type="ECO:0000313" key="3">
    <source>
        <dbReference type="Proteomes" id="UP000198970"/>
    </source>
</evidence>
<organism evidence="2 3">
    <name type="scientific">Lacrimispora sphenoides JCM 1415</name>
    <dbReference type="NCBI Taxonomy" id="1297793"/>
    <lineage>
        <taxon>Bacteria</taxon>
        <taxon>Bacillati</taxon>
        <taxon>Bacillota</taxon>
        <taxon>Clostridia</taxon>
        <taxon>Lachnospirales</taxon>
        <taxon>Lachnospiraceae</taxon>
        <taxon>Lacrimispora</taxon>
    </lineage>
</organism>
<reference evidence="2 3" key="1">
    <citation type="submission" date="2016-10" db="EMBL/GenBank/DDBJ databases">
        <authorList>
            <person name="Varghese N."/>
            <person name="Submissions S."/>
        </authorList>
    </citation>
    <scope>NUCLEOTIDE SEQUENCE [LARGE SCALE GENOMIC DNA]</scope>
    <source>
        <strain evidence="2 3">ATCC 19403</strain>
    </source>
</reference>
<protein>
    <submittedName>
        <fullName evidence="2">Acetyltransferase (GNAT) family protein</fullName>
    </submittedName>
</protein>
<sequence>MLGNKRIGQHEYNIRLLSGDDEIDVQDLCERCSDFFELTEGGPPKKDAGKSILSDLPPGKAMKDKFVFGVYKKNVLIAVIDMVKDYKAAGEWIIGLLMLDPKERGNSLGRKLHDSIKDWVLEEHGRALRIGVLEDNHMGYKFWCNMGYIEVDRVKKTYGNREHTVKVMNLFLK</sequence>
<dbReference type="Proteomes" id="UP000198970">
    <property type="component" value="Chromosome I"/>
</dbReference>
<dbReference type="Pfam" id="PF00583">
    <property type="entry name" value="Acetyltransf_1"/>
    <property type="match status" value="1"/>
</dbReference>
<feature type="domain" description="N-acetyltransferase" evidence="1">
    <location>
        <begin position="12"/>
        <end position="173"/>
    </location>
</feature>
<accession>A0ABY1C9N7</accession>
<dbReference type="PROSITE" id="PS51186">
    <property type="entry name" value="GNAT"/>
    <property type="match status" value="1"/>
</dbReference>